<reference evidence="4" key="1">
    <citation type="submission" date="2025-08" db="UniProtKB">
        <authorList>
            <consortium name="RefSeq"/>
        </authorList>
    </citation>
    <scope>IDENTIFICATION</scope>
</reference>
<dbReference type="PROSITE" id="PS50042">
    <property type="entry name" value="CNMP_BINDING_3"/>
    <property type="match status" value="1"/>
</dbReference>
<feature type="domain" description="Cyclic nucleotide-binding" evidence="2">
    <location>
        <begin position="414"/>
        <end position="514"/>
    </location>
</feature>
<dbReference type="CDD" id="cd00038">
    <property type="entry name" value="CAP_ED"/>
    <property type="match status" value="1"/>
</dbReference>
<dbReference type="SUPFAM" id="SSF51206">
    <property type="entry name" value="cAMP-binding domain-like"/>
    <property type="match status" value="1"/>
</dbReference>
<keyword evidence="3" id="KW-1185">Reference proteome</keyword>
<dbReference type="GO" id="GO:0005249">
    <property type="term" value="F:voltage-gated potassium channel activity"/>
    <property type="evidence" value="ECO:0007669"/>
    <property type="project" value="TreeGrafter"/>
</dbReference>
<gene>
    <name evidence="4" type="primary">LOC105425987</name>
</gene>
<name>A0A8N1S4G1_9HYME</name>
<dbReference type="Gene3D" id="1.10.287.70">
    <property type="match status" value="1"/>
</dbReference>
<dbReference type="OrthoDB" id="2021138at2759"/>
<dbReference type="SUPFAM" id="SSF81324">
    <property type="entry name" value="Voltage-gated potassium channels"/>
    <property type="match status" value="1"/>
</dbReference>
<feature type="transmembrane region" description="Helical" evidence="1">
    <location>
        <begin position="129"/>
        <end position="150"/>
    </location>
</feature>
<organism evidence="3 4">
    <name type="scientific">Pogonomyrmex barbatus</name>
    <name type="common">red harvester ant</name>
    <dbReference type="NCBI Taxonomy" id="144034"/>
    <lineage>
        <taxon>Eukaryota</taxon>
        <taxon>Metazoa</taxon>
        <taxon>Ecdysozoa</taxon>
        <taxon>Arthropoda</taxon>
        <taxon>Hexapoda</taxon>
        <taxon>Insecta</taxon>
        <taxon>Pterygota</taxon>
        <taxon>Neoptera</taxon>
        <taxon>Endopterygota</taxon>
        <taxon>Hymenoptera</taxon>
        <taxon>Apocrita</taxon>
        <taxon>Aculeata</taxon>
        <taxon>Formicoidea</taxon>
        <taxon>Formicidae</taxon>
        <taxon>Myrmicinae</taxon>
        <taxon>Pogonomyrmex</taxon>
    </lineage>
</organism>
<dbReference type="InterPro" id="IPR000595">
    <property type="entry name" value="cNMP-bd_dom"/>
</dbReference>
<dbReference type="GO" id="GO:0098855">
    <property type="term" value="C:HCN channel complex"/>
    <property type="evidence" value="ECO:0007669"/>
    <property type="project" value="TreeGrafter"/>
</dbReference>
<keyword evidence="1" id="KW-0812">Transmembrane</keyword>
<proteinExistence type="predicted"/>
<dbReference type="InterPro" id="IPR051413">
    <property type="entry name" value="K/Na_HCN_channel"/>
</dbReference>
<feature type="transmembrane region" description="Helical" evidence="1">
    <location>
        <begin position="98"/>
        <end position="123"/>
    </location>
</feature>
<evidence type="ECO:0000256" key="1">
    <source>
        <dbReference type="SAM" id="Phobius"/>
    </source>
</evidence>
<dbReference type="Gene3D" id="2.60.120.10">
    <property type="entry name" value="Jelly Rolls"/>
    <property type="match status" value="1"/>
</dbReference>
<evidence type="ECO:0000259" key="2">
    <source>
        <dbReference type="PROSITE" id="PS50042"/>
    </source>
</evidence>
<dbReference type="Proteomes" id="UP000504615">
    <property type="component" value="Unplaced"/>
</dbReference>
<dbReference type="InterPro" id="IPR018490">
    <property type="entry name" value="cNMP-bd_dom_sf"/>
</dbReference>
<evidence type="ECO:0000313" key="4">
    <source>
        <dbReference type="RefSeq" id="XP_025073779.1"/>
    </source>
</evidence>
<dbReference type="GO" id="GO:0003254">
    <property type="term" value="P:regulation of membrane depolarization"/>
    <property type="evidence" value="ECO:0007669"/>
    <property type="project" value="TreeGrafter"/>
</dbReference>
<dbReference type="GeneID" id="105425987"/>
<keyword evidence="1" id="KW-1133">Transmembrane helix</keyword>
<dbReference type="AlphaFoldDB" id="A0A8N1S4G1"/>
<dbReference type="PANTHER" id="PTHR45689">
    <property type="entry name" value="I[[H]] CHANNEL, ISOFORM E"/>
    <property type="match status" value="1"/>
</dbReference>
<dbReference type="SMART" id="SM00100">
    <property type="entry name" value="cNMP"/>
    <property type="match status" value="1"/>
</dbReference>
<feature type="transmembrane region" description="Helical" evidence="1">
    <location>
        <begin position="284"/>
        <end position="305"/>
    </location>
</feature>
<dbReference type="RefSeq" id="XP_025073779.1">
    <property type="nucleotide sequence ID" value="XM_025217994.1"/>
</dbReference>
<dbReference type="InterPro" id="IPR014710">
    <property type="entry name" value="RmlC-like_jellyroll"/>
</dbReference>
<accession>A0A8N1S4G1</accession>
<dbReference type="Gene3D" id="1.10.287.630">
    <property type="entry name" value="Helix hairpin bin"/>
    <property type="match status" value="1"/>
</dbReference>
<protein>
    <submittedName>
        <fullName evidence="4">Potassium/sodium hyperpolarization-activated cyclic nucleotide-gated channel 2-like</fullName>
    </submittedName>
</protein>
<feature type="transmembrane region" description="Helical" evidence="1">
    <location>
        <begin position="171"/>
        <end position="190"/>
    </location>
</feature>
<keyword evidence="1" id="KW-0472">Membrane</keyword>
<dbReference type="PANTHER" id="PTHR45689:SF14">
    <property type="entry name" value="CYCLIC NUCLEOTIDE-GATED CATION CHANNEL SUBUNIT A-LIKE PROTEIN"/>
    <property type="match status" value="1"/>
</dbReference>
<sequence length="574" mass="67485">MDLMAFVPDLTTVPDIQREPRLEHVCKVSPKEDLLMKMIPGSSPWSKLQRWFLSTRIISRKHPFTLYHIKSTQAIDFEISRHLSSYPYMIHPFSSFRVFWESAMTLFIIATLLITPVFLAFYFNEPEEWYIFNHVIDAVLTCEIVIRFFTGYYDFRMHVIVLHPRFVARKYLLGFFVVDVFSVLPLEFLTVLFESMWYLASLNLLKIFWVQKVIIYSRRLYHIYRVNFHLCNIIEIGIIIGVCVHWAACLEYYLPLAIAKIVGPNDESWIRSPYMMERQTRFQIYLSCVNRAIIALIGSEHYLAVKTPEDITYNLILSVLGVLGFIYLLARLFHLTVTFYSIQKRDWKLLDQLEQYMYYKELPYSLQHRLLNYYTYRNKKGIERDKIITNHVSSYLREKLLLHNYRQLLDNVELFGYLPQIVIAQLVNVVHSEIFMPNDVLVTANTRSNALYFIASGTVAVYNNAGKEICHLEDGAYFGELALLMEDERWIASVVAVENCEVYVLLRANFQNILTLYPDLLVYLQNVTLARPEQISLLEKVQDPDSPMTMSGNINISSIKKRRDLRFCGFLYDC</sequence>
<evidence type="ECO:0000313" key="3">
    <source>
        <dbReference type="Proteomes" id="UP000504615"/>
    </source>
</evidence>
<dbReference type="GO" id="GO:0035725">
    <property type="term" value="P:sodium ion transmembrane transport"/>
    <property type="evidence" value="ECO:0007669"/>
    <property type="project" value="TreeGrafter"/>
</dbReference>
<dbReference type="Pfam" id="PF00027">
    <property type="entry name" value="cNMP_binding"/>
    <property type="match status" value="1"/>
</dbReference>
<feature type="transmembrane region" description="Helical" evidence="1">
    <location>
        <begin position="311"/>
        <end position="330"/>
    </location>
</feature>